<evidence type="ECO:0000256" key="2">
    <source>
        <dbReference type="ARBA" id="ARBA00005752"/>
    </source>
</evidence>
<organism evidence="12 13">
    <name type="scientific">Poseidonibacter parvus</name>
    <dbReference type="NCBI Taxonomy" id="1850254"/>
    <lineage>
        <taxon>Bacteria</taxon>
        <taxon>Pseudomonadati</taxon>
        <taxon>Campylobacterota</taxon>
        <taxon>Epsilonproteobacteria</taxon>
        <taxon>Campylobacterales</taxon>
        <taxon>Arcobacteraceae</taxon>
        <taxon>Poseidonibacter</taxon>
    </lineage>
</organism>
<evidence type="ECO:0000313" key="12">
    <source>
        <dbReference type="EMBL" id="APW64380.1"/>
    </source>
</evidence>
<dbReference type="EMBL" id="CP019070">
    <property type="protein sequence ID" value="APW64380.1"/>
    <property type="molecule type" value="Genomic_DNA"/>
</dbReference>
<dbReference type="Gene3D" id="3.40.50.620">
    <property type="entry name" value="HUPs"/>
    <property type="match status" value="1"/>
</dbReference>
<dbReference type="SUPFAM" id="SSF56235">
    <property type="entry name" value="N-terminal nucleophile aminohydrolases (Ntn hydrolases)"/>
    <property type="match status" value="1"/>
</dbReference>
<keyword evidence="8" id="KW-0061">Asparagine biosynthesis</keyword>
<dbReference type="AlphaFoldDB" id="A0A1P8KIJ8"/>
<feature type="binding site" evidence="9">
    <location>
        <position position="279"/>
    </location>
    <ligand>
        <name>ATP</name>
        <dbReference type="ChEBI" id="CHEBI:30616"/>
    </ligand>
</feature>
<dbReference type="InterPro" id="IPR006426">
    <property type="entry name" value="Asn_synth_AEB"/>
</dbReference>
<dbReference type="PANTHER" id="PTHR43284:SF1">
    <property type="entry name" value="ASPARAGINE SYNTHETASE"/>
    <property type="match status" value="1"/>
</dbReference>
<feature type="binding site" evidence="9">
    <location>
        <begin position="354"/>
        <end position="355"/>
    </location>
    <ligand>
        <name>ATP</name>
        <dbReference type="ChEBI" id="CHEBI:30616"/>
    </ligand>
</feature>
<feature type="binding site" evidence="9">
    <location>
        <position position="89"/>
    </location>
    <ligand>
        <name>L-glutamine</name>
        <dbReference type="ChEBI" id="CHEBI:58359"/>
    </ligand>
</feature>
<dbReference type="Gene3D" id="3.60.20.10">
    <property type="entry name" value="Glutamine Phosphoribosylpyrophosphate, subunit 1, domain 1"/>
    <property type="match status" value="1"/>
</dbReference>
<evidence type="ECO:0000256" key="1">
    <source>
        <dbReference type="ARBA" id="ARBA00005187"/>
    </source>
</evidence>
<evidence type="ECO:0000259" key="11">
    <source>
        <dbReference type="PROSITE" id="PS51278"/>
    </source>
</evidence>
<evidence type="ECO:0000256" key="5">
    <source>
        <dbReference type="ARBA" id="ARBA00022840"/>
    </source>
</evidence>
<comment type="pathway">
    <text evidence="1">Amino-acid biosynthesis; L-asparagine biosynthesis; L-asparagine from L-aspartate (L-Gln route): step 1/1.</text>
</comment>
<dbReference type="PROSITE" id="PS51278">
    <property type="entry name" value="GATASE_TYPE_2"/>
    <property type="match status" value="1"/>
</dbReference>
<feature type="active site" description="For GATase activity" evidence="8">
    <location>
        <position position="2"/>
    </location>
</feature>
<dbReference type="CDD" id="cd01991">
    <property type="entry name" value="Asn_synthase_B_C"/>
    <property type="match status" value="1"/>
</dbReference>
<protein>
    <recommendedName>
        <fullName evidence="3">asparagine synthase (glutamine-hydrolyzing)</fullName>
        <ecNumber evidence="3">6.3.5.4</ecNumber>
    </recommendedName>
</protein>
<dbReference type="KEGG" id="alp:LPB137_00300"/>
<gene>
    <name evidence="12" type="ORF">LPB137_00300</name>
</gene>
<dbReference type="InterPro" id="IPR051786">
    <property type="entry name" value="ASN_synthetase/amidase"/>
</dbReference>
<dbReference type="EC" id="6.3.5.4" evidence="3"/>
<feature type="binding site" evidence="9">
    <location>
        <position position="252"/>
    </location>
    <ligand>
        <name>ATP</name>
        <dbReference type="ChEBI" id="CHEBI:30616"/>
    </ligand>
</feature>
<dbReference type="NCBIfam" id="TIGR01536">
    <property type="entry name" value="asn_synth_AEB"/>
    <property type="match status" value="1"/>
</dbReference>
<evidence type="ECO:0000256" key="6">
    <source>
        <dbReference type="ARBA" id="ARBA00022962"/>
    </source>
</evidence>
<dbReference type="SUPFAM" id="SSF52402">
    <property type="entry name" value="Adenine nucleotide alpha hydrolases-like"/>
    <property type="match status" value="1"/>
</dbReference>
<dbReference type="OrthoDB" id="9763290at2"/>
<dbReference type="InterPro" id="IPR033738">
    <property type="entry name" value="AsnB_N"/>
</dbReference>
<evidence type="ECO:0000256" key="10">
    <source>
        <dbReference type="PIRSR" id="PIRSR001589-3"/>
    </source>
</evidence>
<name>A0A1P8KIJ8_9BACT</name>
<dbReference type="Pfam" id="PF00733">
    <property type="entry name" value="Asn_synthase"/>
    <property type="match status" value="1"/>
</dbReference>
<accession>A0A1P8KIJ8</accession>
<evidence type="ECO:0000313" key="13">
    <source>
        <dbReference type="Proteomes" id="UP000186074"/>
    </source>
</evidence>
<dbReference type="STRING" id="1850254.LPB137_00300"/>
<proteinExistence type="inferred from homology"/>
<dbReference type="PIRSF" id="PIRSF001589">
    <property type="entry name" value="Asn_synthetase_glu-h"/>
    <property type="match status" value="1"/>
</dbReference>
<reference evidence="12 13" key="1">
    <citation type="submission" date="2017-01" db="EMBL/GenBank/DDBJ databases">
        <title>Genome sequencing of Arcobacter sp. LPB0137.</title>
        <authorList>
            <person name="Lee G.-W."/>
            <person name="Yi H."/>
        </authorList>
    </citation>
    <scope>NUCLEOTIDE SEQUENCE [LARGE SCALE GENOMIC DNA]</scope>
    <source>
        <strain evidence="12 13">LPB0137</strain>
    </source>
</reference>
<dbReference type="Proteomes" id="UP000186074">
    <property type="component" value="Chromosome"/>
</dbReference>
<dbReference type="InterPro" id="IPR029055">
    <property type="entry name" value="Ntn_hydrolases_N"/>
</dbReference>
<dbReference type="GO" id="GO:0006529">
    <property type="term" value="P:asparagine biosynthetic process"/>
    <property type="evidence" value="ECO:0007669"/>
    <property type="project" value="UniProtKB-KW"/>
</dbReference>
<keyword evidence="8" id="KW-0028">Amino-acid biosynthesis</keyword>
<feature type="domain" description="Glutamine amidotransferase type-2" evidence="11">
    <location>
        <begin position="2"/>
        <end position="202"/>
    </location>
</feature>
<comment type="catalytic activity">
    <reaction evidence="7">
        <text>L-aspartate + L-glutamine + ATP + H2O = L-asparagine + L-glutamate + AMP + diphosphate + H(+)</text>
        <dbReference type="Rhea" id="RHEA:12228"/>
        <dbReference type="ChEBI" id="CHEBI:15377"/>
        <dbReference type="ChEBI" id="CHEBI:15378"/>
        <dbReference type="ChEBI" id="CHEBI:29985"/>
        <dbReference type="ChEBI" id="CHEBI:29991"/>
        <dbReference type="ChEBI" id="CHEBI:30616"/>
        <dbReference type="ChEBI" id="CHEBI:33019"/>
        <dbReference type="ChEBI" id="CHEBI:58048"/>
        <dbReference type="ChEBI" id="CHEBI:58359"/>
        <dbReference type="ChEBI" id="CHEBI:456215"/>
        <dbReference type="EC" id="6.3.5.4"/>
    </reaction>
</comment>
<evidence type="ECO:0000256" key="3">
    <source>
        <dbReference type="ARBA" id="ARBA00012737"/>
    </source>
</evidence>
<dbReference type="InterPro" id="IPR001962">
    <property type="entry name" value="Asn_synthase"/>
</dbReference>
<evidence type="ECO:0000256" key="4">
    <source>
        <dbReference type="ARBA" id="ARBA00022741"/>
    </source>
</evidence>
<evidence type="ECO:0000256" key="9">
    <source>
        <dbReference type="PIRSR" id="PIRSR001589-2"/>
    </source>
</evidence>
<keyword evidence="13" id="KW-1185">Reference proteome</keyword>
<dbReference type="PANTHER" id="PTHR43284">
    <property type="entry name" value="ASPARAGINE SYNTHETASE (GLUTAMINE-HYDROLYZING)"/>
    <property type="match status" value="1"/>
</dbReference>
<comment type="similarity">
    <text evidence="2">Belongs to the asparagine synthetase family.</text>
</comment>
<evidence type="ECO:0000256" key="7">
    <source>
        <dbReference type="ARBA" id="ARBA00048741"/>
    </source>
</evidence>
<keyword evidence="5 9" id="KW-0067">ATP-binding</keyword>
<dbReference type="CDD" id="cd00712">
    <property type="entry name" value="AsnB"/>
    <property type="match status" value="1"/>
</dbReference>
<keyword evidence="4 9" id="KW-0547">Nucleotide-binding</keyword>
<dbReference type="GO" id="GO:0005829">
    <property type="term" value="C:cytosol"/>
    <property type="evidence" value="ECO:0007669"/>
    <property type="project" value="TreeGrafter"/>
</dbReference>
<dbReference type="GO" id="GO:0005524">
    <property type="term" value="F:ATP binding"/>
    <property type="evidence" value="ECO:0007669"/>
    <property type="project" value="UniProtKB-KW"/>
</dbReference>
<sequence>MCGILGSNFLSNDFEQALQIQNNRGPDYQKSVKINNMQFGHNRLAIIDLNEEANQPMVFDDVLIVFNGEIYNYKQLIIDENLECKTASDTEVIIRLYQKYEHDFLNKLNGMFSFCLYDMKKEKYFCARDRYGKKPFFYYFKDNKFIFASSIKSVLKLLDKKPNLNKVAVNKYLQYFVSYGEDTFYQNILKLEASTYLIYEPKKSKELIKKRYYKINTYKKIKDENTALKDIEELLISSVETRLVGDVEVASLLSGGIDSSLISALYTKISGKKINTFSVGYDEYKNYCELDFAQITAKHIGSNHHPVIISKKEYIDNFHDSLDALEEPHGDSAAIPLNILSQNIHQSGIKTVLSGEGSDEIFLGYDNYAKFLKYYEFEKTLSQGQNDFLNTIVSALQNNTKESEYLRRIVKKQTLYNSFGEIYTDIQRKKLFNKLPSYKAEKPKNDPVDWMSYIDLKIWLGESLLSKVDRISMKNSLEVRTPFLDFNLVNYMFSVDSNIKVGNTNKYLLKKIAAKYIPKEIINRTKKGFNSPFNEWLNEEYGKSILDTIIDVNNTTKLFNETYIRHIYELSLNRKFKQHLYSLFIFSLWFKKEYIS</sequence>
<dbReference type="InterPro" id="IPR014729">
    <property type="entry name" value="Rossmann-like_a/b/a_fold"/>
</dbReference>
<dbReference type="RefSeq" id="WP_076082823.1">
    <property type="nucleotide sequence ID" value="NZ_CP019070.1"/>
</dbReference>
<evidence type="ECO:0000256" key="8">
    <source>
        <dbReference type="PIRSR" id="PIRSR001589-1"/>
    </source>
</evidence>
<dbReference type="InterPro" id="IPR017932">
    <property type="entry name" value="GATase_2_dom"/>
</dbReference>
<keyword evidence="6 8" id="KW-0315">Glutamine amidotransferase</keyword>
<dbReference type="Pfam" id="PF13537">
    <property type="entry name" value="GATase_7"/>
    <property type="match status" value="1"/>
</dbReference>
<feature type="site" description="Important for beta-aspartyl-AMP intermediate formation" evidence="10">
    <location>
        <position position="356"/>
    </location>
</feature>
<dbReference type="GO" id="GO:0004066">
    <property type="term" value="F:asparagine synthase (glutamine-hydrolyzing) activity"/>
    <property type="evidence" value="ECO:0007669"/>
    <property type="project" value="UniProtKB-EC"/>
</dbReference>